<comment type="caution">
    <text evidence="2">The sequence shown here is derived from an EMBL/GenBank/DDBJ whole genome shotgun (WGS) entry which is preliminary data.</text>
</comment>
<evidence type="ECO:0000259" key="1">
    <source>
        <dbReference type="SMART" id="SM00382"/>
    </source>
</evidence>
<dbReference type="PANTHER" id="PTHR35894">
    <property type="entry name" value="GENERAL SECRETION PATHWAY PROTEIN A-RELATED"/>
    <property type="match status" value="1"/>
</dbReference>
<dbReference type="EMBL" id="LRDC01000001">
    <property type="protein sequence ID" value="KVX03043.1"/>
    <property type="molecule type" value="Genomic_DNA"/>
</dbReference>
<dbReference type="InterPro" id="IPR027417">
    <property type="entry name" value="P-loop_NTPase"/>
</dbReference>
<evidence type="ECO:0000313" key="3">
    <source>
        <dbReference type="Proteomes" id="UP000055702"/>
    </source>
</evidence>
<accession>A0A106C2J4</accession>
<evidence type="ECO:0000313" key="2">
    <source>
        <dbReference type="EMBL" id="KVX03043.1"/>
    </source>
</evidence>
<dbReference type="AlphaFoldDB" id="A0A106C2J4"/>
<dbReference type="InterPro" id="IPR003593">
    <property type="entry name" value="AAA+_ATPase"/>
</dbReference>
<dbReference type="Proteomes" id="UP000055702">
    <property type="component" value="Unassembled WGS sequence"/>
</dbReference>
<proteinExistence type="predicted"/>
<feature type="domain" description="AAA+ ATPase" evidence="1">
    <location>
        <begin position="42"/>
        <end position="198"/>
    </location>
</feature>
<dbReference type="Pfam" id="PF05621">
    <property type="entry name" value="TniB"/>
    <property type="match status" value="1"/>
</dbReference>
<dbReference type="InterPro" id="IPR008868">
    <property type="entry name" value="TniB"/>
</dbReference>
<gene>
    <name evidence="2" type="ORF">AWJ07_00230</name>
</gene>
<dbReference type="RefSeq" id="WP_059743447.1">
    <property type="nucleotide sequence ID" value="NZ_LRDC01000001.1"/>
</dbReference>
<protein>
    <submittedName>
        <fullName evidence="2">AAA family ATPase</fullName>
    </submittedName>
</protein>
<dbReference type="InterPro" id="IPR052026">
    <property type="entry name" value="ExeA_AAA_ATPase_DNA-bind"/>
</dbReference>
<dbReference type="SMART" id="SM00382">
    <property type="entry name" value="AAA"/>
    <property type="match status" value="1"/>
</dbReference>
<reference evidence="2 3" key="1">
    <citation type="submission" date="2016-01" db="EMBL/GenBank/DDBJ databases">
        <title>Draft genome of the antarctic isolate Shewanella frigidimarina Ag06-30.</title>
        <authorList>
            <person name="Parmeciano Di Noto G."/>
            <person name="Vazquez S."/>
            <person name="Mac Cormack W."/>
            <person name="Iriarte A."/>
            <person name="Quiroga C."/>
        </authorList>
    </citation>
    <scope>NUCLEOTIDE SEQUENCE [LARGE SCALE GENOMIC DNA]</scope>
    <source>
        <strain evidence="2 3">Ag06-30</strain>
    </source>
</reference>
<dbReference type="SUPFAM" id="SSF52540">
    <property type="entry name" value="P-loop containing nucleoside triphosphate hydrolases"/>
    <property type="match status" value="1"/>
</dbReference>
<name>A0A106C2J4_SHEFR</name>
<sequence>MSYVQPLRKVMTEHFLNCSVFHYDCNKVIEGLVRSLKSTGLNPAGLMIIGASGLGKSTAIRLFKEQYSKPATETHSYQTVVSVITPENGTVKSITCALLKALGCPTPDRGSAHSMFIRAVKLIENLDTKIIIFDEIQHLTEKNAQKKTQPVINFVKNLMSETNCPVVLVGMPDAVDLLSLDEQIERRFSKSIIIKPFSMTNEKIDDEFTDTDLYISFLDSIADIMPIKTINITDLNIAKRMLAASKGKISIIIMILEHVIESNEGGTATLSDFSRAYREIADYDIQYCPFLVSTKQLEKLYF</sequence>
<organism evidence="2">
    <name type="scientific">Shewanella frigidimarina</name>
    <dbReference type="NCBI Taxonomy" id="56812"/>
    <lineage>
        <taxon>Bacteria</taxon>
        <taxon>Pseudomonadati</taxon>
        <taxon>Pseudomonadota</taxon>
        <taxon>Gammaproteobacteria</taxon>
        <taxon>Alteromonadales</taxon>
        <taxon>Shewanellaceae</taxon>
        <taxon>Shewanella</taxon>
    </lineage>
</organism>
<dbReference type="PANTHER" id="PTHR35894:SF1">
    <property type="entry name" value="PHOSPHORIBULOKINASE _ URIDINE KINASE FAMILY"/>
    <property type="match status" value="1"/>
</dbReference>
<dbReference type="Gene3D" id="3.40.50.300">
    <property type="entry name" value="P-loop containing nucleotide triphosphate hydrolases"/>
    <property type="match status" value="1"/>
</dbReference>